<keyword evidence="4" id="KW-1185">Reference proteome</keyword>
<organism evidence="3 4">
    <name type="scientific">Flavobacterium piscinae</name>
    <dbReference type="NCBI Taxonomy" id="2506424"/>
    <lineage>
        <taxon>Bacteria</taxon>
        <taxon>Pseudomonadati</taxon>
        <taxon>Bacteroidota</taxon>
        <taxon>Flavobacteriia</taxon>
        <taxon>Flavobacteriales</taxon>
        <taxon>Flavobacteriaceae</taxon>
        <taxon>Flavobacterium</taxon>
    </lineage>
</organism>
<reference evidence="4" key="1">
    <citation type="submission" date="2019-01" db="EMBL/GenBank/DDBJ databases">
        <title>Cytophagaceae bacterium strain CAR-16.</title>
        <authorList>
            <person name="Chen W.-M."/>
        </authorList>
    </citation>
    <scope>NUCLEOTIDE SEQUENCE [LARGE SCALE GENOMIC DNA]</scope>
    <source>
        <strain evidence="4">ICH-30</strain>
    </source>
</reference>
<evidence type="ECO:0000313" key="4">
    <source>
        <dbReference type="Proteomes" id="UP000289734"/>
    </source>
</evidence>
<comment type="caution">
    <text evidence="3">The sequence shown here is derived from an EMBL/GenBank/DDBJ whole genome shotgun (WGS) entry which is preliminary data.</text>
</comment>
<protein>
    <submittedName>
        <fullName evidence="3">T9SS type A sorting domain-containing protein</fullName>
    </submittedName>
</protein>
<dbReference type="PANTHER" id="PTHR36220">
    <property type="entry name" value="UNNAMED PRODUCT"/>
    <property type="match status" value="1"/>
</dbReference>
<dbReference type="InterPro" id="IPR026444">
    <property type="entry name" value="Secre_tail"/>
</dbReference>
<dbReference type="Gene3D" id="2.130.10.130">
    <property type="entry name" value="Integrin alpha, N-terminal"/>
    <property type="match status" value="1"/>
</dbReference>
<dbReference type="SUPFAM" id="SSF50965">
    <property type="entry name" value="Galactose oxidase, central domain"/>
    <property type="match status" value="1"/>
</dbReference>
<dbReference type="EMBL" id="SBKQ01000011">
    <property type="protein sequence ID" value="RXR30630.1"/>
    <property type="molecule type" value="Genomic_DNA"/>
</dbReference>
<dbReference type="InterPro" id="IPR028994">
    <property type="entry name" value="Integrin_alpha_N"/>
</dbReference>
<feature type="domain" description="Secretion system C-terminal sorting" evidence="2">
    <location>
        <begin position="416"/>
        <end position="484"/>
    </location>
</feature>
<dbReference type="InterPro" id="IPR011043">
    <property type="entry name" value="Gal_Oxase/kelch_b-propeller"/>
</dbReference>
<keyword evidence="1" id="KW-0732">Signal</keyword>
<evidence type="ECO:0000313" key="3">
    <source>
        <dbReference type="EMBL" id="RXR30630.1"/>
    </source>
</evidence>
<name>A0A4Q1KMH1_9FLAO</name>
<evidence type="ECO:0000256" key="1">
    <source>
        <dbReference type="ARBA" id="ARBA00022729"/>
    </source>
</evidence>
<dbReference type="AlphaFoldDB" id="A0A4Q1KMH1"/>
<sequence>MFMKKFFFFTLLISFQSISQSLLRIEPENFSNVYFFGGIASFNNSEIAVSGYDAMPPNGTLKLYLFNYESSGISPNGILNSPEANQFFGGGIEMTDNYLFVGSTTNNTNITNGGAVYVFKKVNSTWEYLQKIQPATQHENDYFGSNIKIHNGQLFITSFGYDANGDASINEGAVYVFNQNEDAFSFQQIITTTPENTGFGILLDIENDMLVTTSTNSANDFIHVFTVENSNWELVNTTLMPTFNFESSPDIYIPHFFRVSFSNLKLYMYDIVDLEFDLLGQKMIKIYNWSEDFEEWSFAEDFIFQEGDYYEYKVKVSGNNMFIIPVGFYILQMERKNPAFHFVNNEGNWNYNNTYAGMSSYTNDNFGHFTLVKGNKVLFGNANEYWTQPIMAANGGAYMLDVTLGINEFETNNFVIYPNPTDGKISIYAQNSETSSVEIYNSLGKKVLESKSTISEIDISNLTAGIYFCRITSNDNSIIYQKIIKR</sequence>
<evidence type="ECO:0000259" key="2">
    <source>
        <dbReference type="Pfam" id="PF18962"/>
    </source>
</evidence>
<accession>A0A4Q1KMH1</accession>
<dbReference type="Pfam" id="PF18962">
    <property type="entry name" value="Por_Secre_tail"/>
    <property type="match status" value="1"/>
</dbReference>
<dbReference type="PANTHER" id="PTHR36220:SF1">
    <property type="entry name" value="GAMMA TUBULIN COMPLEX COMPONENT C-TERMINAL DOMAIN-CONTAINING PROTEIN"/>
    <property type="match status" value="1"/>
</dbReference>
<dbReference type="OrthoDB" id="6395291at2"/>
<dbReference type="NCBIfam" id="TIGR04183">
    <property type="entry name" value="Por_Secre_tail"/>
    <property type="match status" value="1"/>
</dbReference>
<gene>
    <name evidence="3" type="ORF">EQG68_11250</name>
</gene>
<proteinExistence type="predicted"/>
<dbReference type="Proteomes" id="UP000289734">
    <property type="component" value="Unassembled WGS sequence"/>
</dbReference>